<organism evidence="8 9">
    <name type="scientific">Marivirga sericea</name>
    <dbReference type="NCBI Taxonomy" id="1028"/>
    <lineage>
        <taxon>Bacteria</taxon>
        <taxon>Pseudomonadati</taxon>
        <taxon>Bacteroidota</taxon>
        <taxon>Cytophagia</taxon>
        <taxon>Cytophagales</taxon>
        <taxon>Marivirgaceae</taxon>
        <taxon>Marivirga</taxon>
    </lineage>
</organism>
<dbReference type="GO" id="GO:0005737">
    <property type="term" value="C:cytoplasm"/>
    <property type="evidence" value="ECO:0007669"/>
    <property type="project" value="UniProtKB-SubCell"/>
</dbReference>
<dbReference type="STRING" id="1028.SAMN05661096_03494"/>
<comment type="catalytic activity">
    <reaction evidence="7">
        <text>(S)-4-amino-5-oxopentanoate = 5-aminolevulinate</text>
        <dbReference type="Rhea" id="RHEA:14265"/>
        <dbReference type="ChEBI" id="CHEBI:57501"/>
        <dbReference type="ChEBI" id="CHEBI:356416"/>
        <dbReference type="EC" id="5.4.3.8"/>
    </reaction>
</comment>
<comment type="cofactor">
    <cofactor evidence="1 7">
        <name>pyridoxal 5'-phosphate</name>
        <dbReference type="ChEBI" id="CHEBI:597326"/>
    </cofactor>
</comment>
<dbReference type="GO" id="GO:0042286">
    <property type="term" value="F:glutamate-1-semialdehyde 2,1-aminomutase activity"/>
    <property type="evidence" value="ECO:0007669"/>
    <property type="project" value="UniProtKB-UniRule"/>
</dbReference>
<evidence type="ECO:0000256" key="3">
    <source>
        <dbReference type="ARBA" id="ARBA00008981"/>
    </source>
</evidence>
<dbReference type="InterPro" id="IPR015421">
    <property type="entry name" value="PyrdxlP-dep_Trfase_major"/>
</dbReference>
<dbReference type="NCBIfam" id="NF000818">
    <property type="entry name" value="PRK00062.1"/>
    <property type="match status" value="1"/>
</dbReference>
<dbReference type="GO" id="GO:0006782">
    <property type="term" value="P:protoporphyrinogen IX biosynthetic process"/>
    <property type="evidence" value="ECO:0007669"/>
    <property type="project" value="UniProtKB-UniRule"/>
</dbReference>
<comment type="similarity">
    <text evidence="3 7">Belongs to the class-III pyridoxal-phosphate-dependent aminotransferase family. HemL subfamily.</text>
</comment>
<gene>
    <name evidence="7" type="primary">hemL</name>
    <name evidence="8" type="ORF">SAMN05661096_03494</name>
</gene>
<dbReference type="FunFam" id="3.40.640.10:FF:000021">
    <property type="entry name" value="Glutamate-1-semialdehyde 2,1-aminomutase"/>
    <property type="match status" value="1"/>
</dbReference>
<evidence type="ECO:0000256" key="5">
    <source>
        <dbReference type="ARBA" id="ARBA00023235"/>
    </source>
</evidence>
<dbReference type="GO" id="GO:0008483">
    <property type="term" value="F:transaminase activity"/>
    <property type="evidence" value="ECO:0007669"/>
    <property type="project" value="InterPro"/>
</dbReference>
<evidence type="ECO:0000256" key="4">
    <source>
        <dbReference type="ARBA" id="ARBA00022898"/>
    </source>
</evidence>
<dbReference type="InterPro" id="IPR015424">
    <property type="entry name" value="PyrdxlP-dep_Trfase"/>
</dbReference>
<dbReference type="Pfam" id="PF00202">
    <property type="entry name" value="Aminotran_3"/>
    <property type="match status" value="1"/>
</dbReference>
<keyword evidence="7" id="KW-0963">Cytoplasm</keyword>
<reference evidence="9" key="1">
    <citation type="submission" date="2017-04" db="EMBL/GenBank/DDBJ databases">
        <authorList>
            <person name="Varghese N."/>
            <person name="Submissions S."/>
        </authorList>
    </citation>
    <scope>NUCLEOTIDE SEQUENCE [LARGE SCALE GENOMIC DNA]</scope>
    <source>
        <strain evidence="9">DSM 4125</strain>
    </source>
</reference>
<evidence type="ECO:0000256" key="7">
    <source>
        <dbReference type="HAMAP-Rule" id="MF_00375"/>
    </source>
</evidence>
<dbReference type="InterPro" id="IPR049704">
    <property type="entry name" value="Aminotrans_3_PPA_site"/>
</dbReference>
<protein>
    <recommendedName>
        <fullName evidence="7">Glutamate-1-semialdehyde 2,1-aminomutase</fullName>
        <shortName evidence="7">GSA</shortName>
        <ecNumber evidence="7">5.4.3.8</ecNumber>
    </recommendedName>
    <alternativeName>
        <fullName evidence="7">Glutamate-1-semialdehyde aminotransferase</fullName>
        <shortName evidence="7">GSA-AT</shortName>
    </alternativeName>
</protein>
<dbReference type="NCBIfam" id="TIGR00713">
    <property type="entry name" value="hemL"/>
    <property type="match status" value="1"/>
</dbReference>
<evidence type="ECO:0000256" key="6">
    <source>
        <dbReference type="ARBA" id="ARBA00023244"/>
    </source>
</evidence>
<comment type="subunit">
    <text evidence="7">Homodimer.</text>
</comment>
<keyword evidence="6 7" id="KW-0627">Porphyrin biosynthesis</keyword>
<dbReference type="PANTHER" id="PTHR43713:SF3">
    <property type="entry name" value="GLUTAMATE-1-SEMIALDEHYDE 2,1-AMINOMUTASE 1, CHLOROPLASTIC-RELATED"/>
    <property type="match status" value="1"/>
</dbReference>
<dbReference type="InterPro" id="IPR004639">
    <property type="entry name" value="4pyrrol_synth_GluAld_NH2Trfase"/>
</dbReference>
<keyword evidence="9" id="KW-1185">Reference proteome</keyword>
<dbReference type="PROSITE" id="PS00600">
    <property type="entry name" value="AA_TRANSFER_CLASS_3"/>
    <property type="match status" value="1"/>
</dbReference>
<keyword evidence="4 7" id="KW-0663">Pyridoxal phosphate</keyword>
<evidence type="ECO:0000313" key="8">
    <source>
        <dbReference type="EMBL" id="SMG48606.1"/>
    </source>
</evidence>
<dbReference type="InterPro" id="IPR015422">
    <property type="entry name" value="PyrdxlP-dep_Trfase_small"/>
</dbReference>
<sequence length="431" mass="46109">MLDKSKSKSLFKKAQNFIPGGVNSPVRAFKAVGGDPIFVKRAKGAYMYDEDDNRYIDLINSWGPMILGHGNEAIEAAVADALKNSLSFGAPTAKEIEIAELITHMVPSIEKVRMVNSGTEATMSAARLARGFTGRDKLLKFEGCYHGHGDSFLIAAGSGAATMGTPNSPGVTKGTAKDTLTAPFNDLEAVKKIVEQNKGEIAALIVEPVAGNMGCVIPQEGYLQGLRDICDQDGIVLIFDEVMTGFRLSKAGAQGIFGVKPDITTLGKIIGGGMPVGAYGGKKEIMDFVSPQGPVYQAGTLSGNPIAMSAGLMILHYLNDHDEVYDQIGASGQYLAKELAKVNAALGKNYTINQLGSMISIFFTDQPVNDFEGAKSCDTEMFGKYFQGMLNEGVYLPPAQFESWFLSTALSAEDLDHIVKSHEKVLKNLLA</sequence>
<evidence type="ECO:0000256" key="1">
    <source>
        <dbReference type="ARBA" id="ARBA00001933"/>
    </source>
</evidence>
<dbReference type="GO" id="GO:0030170">
    <property type="term" value="F:pyridoxal phosphate binding"/>
    <property type="evidence" value="ECO:0007669"/>
    <property type="project" value="InterPro"/>
</dbReference>
<evidence type="ECO:0000256" key="2">
    <source>
        <dbReference type="ARBA" id="ARBA00004819"/>
    </source>
</evidence>
<dbReference type="Proteomes" id="UP000193804">
    <property type="component" value="Unassembled WGS sequence"/>
</dbReference>
<comment type="subcellular location">
    <subcellularLocation>
        <location evidence="7">Cytoplasm</location>
    </subcellularLocation>
</comment>
<dbReference type="EMBL" id="FXAW01000008">
    <property type="protein sequence ID" value="SMG48606.1"/>
    <property type="molecule type" value="Genomic_DNA"/>
</dbReference>
<dbReference type="EC" id="5.4.3.8" evidence="7"/>
<evidence type="ECO:0000313" key="9">
    <source>
        <dbReference type="Proteomes" id="UP000193804"/>
    </source>
</evidence>
<comment type="pathway">
    <text evidence="2">Porphyrin-containing compound metabolism; protoporphyrin-IX biosynthesis; 5-aminolevulinate from L-glutamyl-tRNA(Glu): step 2/2.</text>
</comment>
<dbReference type="Gene3D" id="3.90.1150.10">
    <property type="entry name" value="Aspartate Aminotransferase, domain 1"/>
    <property type="match status" value="1"/>
</dbReference>
<dbReference type="AlphaFoldDB" id="A0A1X7L419"/>
<dbReference type="InterPro" id="IPR005814">
    <property type="entry name" value="Aminotrans_3"/>
</dbReference>
<dbReference type="UniPathway" id="UPA00251">
    <property type="reaction ID" value="UER00317"/>
</dbReference>
<dbReference type="RefSeq" id="WP_085518628.1">
    <property type="nucleotide sequence ID" value="NZ_FXAW01000008.1"/>
</dbReference>
<dbReference type="SUPFAM" id="SSF53383">
    <property type="entry name" value="PLP-dependent transferases"/>
    <property type="match status" value="1"/>
</dbReference>
<name>A0A1X7L419_9BACT</name>
<dbReference type="HAMAP" id="MF_00375">
    <property type="entry name" value="HemL_aminotrans_3"/>
    <property type="match status" value="1"/>
</dbReference>
<feature type="modified residue" description="N6-(pyridoxal phosphate)lysine" evidence="7">
    <location>
        <position position="268"/>
    </location>
</feature>
<keyword evidence="5 7" id="KW-0413">Isomerase</keyword>
<dbReference type="CDD" id="cd00610">
    <property type="entry name" value="OAT_like"/>
    <property type="match status" value="1"/>
</dbReference>
<dbReference type="PANTHER" id="PTHR43713">
    <property type="entry name" value="GLUTAMATE-1-SEMIALDEHYDE 2,1-AMINOMUTASE"/>
    <property type="match status" value="1"/>
</dbReference>
<proteinExistence type="inferred from homology"/>
<accession>A0A1X7L419</accession>
<dbReference type="Gene3D" id="3.40.640.10">
    <property type="entry name" value="Type I PLP-dependent aspartate aminotransferase-like (Major domain)"/>
    <property type="match status" value="1"/>
</dbReference>